<dbReference type="NCBIfam" id="TIGR01087">
    <property type="entry name" value="murD"/>
    <property type="match status" value="1"/>
</dbReference>
<evidence type="ECO:0000256" key="1">
    <source>
        <dbReference type="ARBA" id="ARBA00004496"/>
    </source>
</evidence>
<evidence type="ECO:0000313" key="12">
    <source>
        <dbReference type="Proteomes" id="UP000249169"/>
    </source>
</evidence>
<sequence>MREQWLKQERFAVWGAGVSGVAAANLLARRGKEVVLSDIKTLDELEDVAERLHSAVRLVGGENYLGESQVIVASPGMKPAHPDFERARAQGCAIISEVELAYDASQARWIGITGTDGKTTTTSLVGQMLQQADVEHVVAGNIGLPLCAVVETLGPEAVVVAELSAFQLWSCHHLQPLAAAITNVAADHLDYFESFADYAQAKLRIFELQRGEGSAVVPMRDRLVRKSLREPQGQRIIGFSDRPEDVAPLDEAVWFDGDQGWAREEEGVDICWLESFDETELFGSHNQLNLACAAALARSVGVSWAHIVEAALSFEPLAHRMEFVGEGNEVSFVDDSKATNAHASLAGLQNLEAGFVVIAGGVDKGLDLRSWAKYVAREAGAVVLLGQISERMRTELEGAGAAKIRSAESMENAVEQAFKMARPGSTVVLSPACSSFDMFESYAHRGREFQAAVERLISSLP</sequence>
<gene>
    <name evidence="7 11" type="primary">murD</name>
    <name evidence="11" type="ORF">DL240_05515</name>
</gene>
<reference evidence="11 12" key="1">
    <citation type="submission" date="2018-05" db="EMBL/GenBank/DDBJ databases">
        <title>Lujinxingia marina gen. nov. sp. nov., a new facultative anaerobic member of the class Deltaproteobacteria, and proposal of Lujinxingaceae fam. nov.</title>
        <authorList>
            <person name="Li C.-M."/>
        </authorList>
    </citation>
    <scope>NUCLEOTIDE SEQUENCE [LARGE SCALE GENOMIC DNA]</scope>
    <source>
        <strain evidence="11 12">B210</strain>
    </source>
</reference>
<comment type="function">
    <text evidence="7 8">Cell wall formation. Catalyzes the addition of glutamate to the nucleotide precursor UDP-N-acetylmuramoyl-L-alanine (UMA).</text>
</comment>
<dbReference type="InterPro" id="IPR004101">
    <property type="entry name" value="Mur_ligase_C"/>
</dbReference>
<dbReference type="Gene3D" id="3.90.190.20">
    <property type="entry name" value="Mur ligase, C-terminal domain"/>
    <property type="match status" value="1"/>
</dbReference>
<dbReference type="SUPFAM" id="SSF51984">
    <property type="entry name" value="MurCD N-terminal domain"/>
    <property type="match status" value="1"/>
</dbReference>
<dbReference type="Gene3D" id="3.40.1190.10">
    <property type="entry name" value="Mur-like, catalytic domain"/>
    <property type="match status" value="1"/>
</dbReference>
<dbReference type="RefSeq" id="WP_111728876.1">
    <property type="nucleotide sequence ID" value="NZ_QHKO01000002.1"/>
</dbReference>
<dbReference type="GO" id="GO:0005737">
    <property type="term" value="C:cytoplasm"/>
    <property type="evidence" value="ECO:0007669"/>
    <property type="project" value="UniProtKB-SubCell"/>
</dbReference>
<dbReference type="EC" id="6.3.2.9" evidence="7 8"/>
<dbReference type="GO" id="GO:0051301">
    <property type="term" value="P:cell division"/>
    <property type="evidence" value="ECO:0007669"/>
    <property type="project" value="UniProtKB-KW"/>
</dbReference>
<keyword evidence="7 8" id="KW-0131">Cell cycle</keyword>
<dbReference type="InterPro" id="IPR036565">
    <property type="entry name" value="Mur-like_cat_sf"/>
</dbReference>
<dbReference type="HAMAP" id="MF_00639">
    <property type="entry name" value="MurD"/>
    <property type="match status" value="1"/>
</dbReference>
<comment type="subcellular location">
    <subcellularLocation>
        <location evidence="1 7 8">Cytoplasm</location>
    </subcellularLocation>
</comment>
<comment type="similarity">
    <text evidence="7">Belongs to the MurCDEF family.</text>
</comment>
<feature type="domain" description="Mur ligase C-terminal" evidence="9">
    <location>
        <begin position="319"/>
        <end position="433"/>
    </location>
</feature>
<dbReference type="OrthoDB" id="9809796at2"/>
<dbReference type="InterPro" id="IPR005762">
    <property type="entry name" value="MurD"/>
</dbReference>
<keyword evidence="4 7" id="KW-0436">Ligase</keyword>
<keyword evidence="7 8" id="KW-0132">Cell division</keyword>
<keyword evidence="7 8" id="KW-0573">Peptidoglycan synthesis</keyword>
<dbReference type="GO" id="GO:0005524">
    <property type="term" value="F:ATP binding"/>
    <property type="evidence" value="ECO:0007669"/>
    <property type="project" value="UniProtKB-UniRule"/>
</dbReference>
<dbReference type="PANTHER" id="PTHR43692:SF1">
    <property type="entry name" value="UDP-N-ACETYLMURAMOYLALANINE--D-GLUTAMATE LIGASE"/>
    <property type="match status" value="1"/>
</dbReference>
<protein>
    <recommendedName>
        <fullName evidence="7 8">UDP-N-acetylmuramoylalanine--D-glutamate ligase</fullName>
        <ecNumber evidence="7 8">6.3.2.9</ecNumber>
    </recommendedName>
    <alternativeName>
        <fullName evidence="7">D-glutamic acid-adding enzyme</fullName>
    </alternativeName>
    <alternativeName>
        <fullName evidence="7">UDP-N-acetylmuramoyl-L-alanyl-D-glutamate synthetase</fullName>
    </alternativeName>
</protein>
<proteinExistence type="inferred from homology"/>
<evidence type="ECO:0000313" key="11">
    <source>
        <dbReference type="EMBL" id="RAL23618.1"/>
    </source>
</evidence>
<keyword evidence="7 8" id="KW-0133">Cell shape</keyword>
<accession>A0A328C9K2</accession>
<comment type="pathway">
    <text evidence="2 7 8">Cell wall biogenesis; peptidoglycan biosynthesis.</text>
</comment>
<dbReference type="GO" id="GO:0008764">
    <property type="term" value="F:UDP-N-acetylmuramoylalanine-D-glutamate ligase activity"/>
    <property type="evidence" value="ECO:0007669"/>
    <property type="project" value="UniProtKB-UniRule"/>
</dbReference>
<feature type="domain" description="Mur ligase central" evidence="10">
    <location>
        <begin position="112"/>
        <end position="297"/>
    </location>
</feature>
<name>A0A328C9K2_9DELT</name>
<dbReference type="EMBL" id="QHKO01000002">
    <property type="protein sequence ID" value="RAL23618.1"/>
    <property type="molecule type" value="Genomic_DNA"/>
</dbReference>
<keyword evidence="6 7" id="KW-0067">ATP-binding</keyword>
<evidence type="ECO:0000259" key="9">
    <source>
        <dbReference type="Pfam" id="PF02875"/>
    </source>
</evidence>
<keyword evidence="3 7" id="KW-0963">Cytoplasm</keyword>
<evidence type="ECO:0000256" key="6">
    <source>
        <dbReference type="ARBA" id="ARBA00022840"/>
    </source>
</evidence>
<keyword evidence="12" id="KW-1185">Reference proteome</keyword>
<dbReference type="GO" id="GO:0008360">
    <property type="term" value="P:regulation of cell shape"/>
    <property type="evidence" value="ECO:0007669"/>
    <property type="project" value="UniProtKB-KW"/>
</dbReference>
<dbReference type="UniPathway" id="UPA00219"/>
<dbReference type="SUPFAM" id="SSF53244">
    <property type="entry name" value="MurD-like peptide ligases, peptide-binding domain"/>
    <property type="match status" value="1"/>
</dbReference>
<comment type="catalytic activity">
    <reaction evidence="7 8">
        <text>UDP-N-acetyl-alpha-D-muramoyl-L-alanine + D-glutamate + ATP = UDP-N-acetyl-alpha-D-muramoyl-L-alanyl-D-glutamate + ADP + phosphate + H(+)</text>
        <dbReference type="Rhea" id="RHEA:16429"/>
        <dbReference type="ChEBI" id="CHEBI:15378"/>
        <dbReference type="ChEBI" id="CHEBI:29986"/>
        <dbReference type="ChEBI" id="CHEBI:30616"/>
        <dbReference type="ChEBI" id="CHEBI:43474"/>
        <dbReference type="ChEBI" id="CHEBI:83898"/>
        <dbReference type="ChEBI" id="CHEBI:83900"/>
        <dbReference type="ChEBI" id="CHEBI:456216"/>
        <dbReference type="EC" id="6.3.2.9"/>
    </reaction>
</comment>
<dbReference type="Proteomes" id="UP000249169">
    <property type="component" value="Unassembled WGS sequence"/>
</dbReference>
<dbReference type="AlphaFoldDB" id="A0A328C9K2"/>
<dbReference type="SUPFAM" id="SSF53623">
    <property type="entry name" value="MurD-like peptide ligases, catalytic domain"/>
    <property type="match status" value="1"/>
</dbReference>
<keyword evidence="5 7" id="KW-0547">Nucleotide-binding</keyword>
<dbReference type="Pfam" id="PF02875">
    <property type="entry name" value="Mur_ligase_C"/>
    <property type="match status" value="1"/>
</dbReference>
<feature type="binding site" evidence="7">
    <location>
        <begin position="114"/>
        <end position="120"/>
    </location>
    <ligand>
        <name>ATP</name>
        <dbReference type="ChEBI" id="CHEBI:30616"/>
    </ligand>
</feature>
<dbReference type="GO" id="GO:0071555">
    <property type="term" value="P:cell wall organization"/>
    <property type="evidence" value="ECO:0007669"/>
    <property type="project" value="UniProtKB-KW"/>
</dbReference>
<organism evidence="11 12">
    <name type="scientific">Lujinxingia litoralis</name>
    <dbReference type="NCBI Taxonomy" id="2211119"/>
    <lineage>
        <taxon>Bacteria</taxon>
        <taxon>Deltaproteobacteria</taxon>
        <taxon>Bradymonadales</taxon>
        <taxon>Lujinxingiaceae</taxon>
        <taxon>Lujinxingia</taxon>
    </lineage>
</organism>
<evidence type="ECO:0000256" key="2">
    <source>
        <dbReference type="ARBA" id="ARBA00004752"/>
    </source>
</evidence>
<evidence type="ECO:0000256" key="3">
    <source>
        <dbReference type="ARBA" id="ARBA00022490"/>
    </source>
</evidence>
<dbReference type="GO" id="GO:0009252">
    <property type="term" value="P:peptidoglycan biosynthetic process"/>
    <property type="evidence" value="ECO:0007669"/>
    <property type="project" value="UniProtKB-UniRule"/>
</dbReference>
<comment type="caution">
    <text evidence="11">The sequence shown here is derived from an EMBL/GenBank/DDBJ whole genome shotgun (WGS) entry which is preliminary data.</text>
</comment>
<evidence type="ECO:0000256" key="5">
    <source>
        <dbReference type="ARBA" id="ARBA00022741"/>
    </source>
</evidence>
<evidence type="ECO:0000256" key="4">
    <source>
        <dbReference type="ARBA" id="ARBA00022598"/>
    </source>
</evidence>
<dbReference type="InterPro" id="IPR013221">
    <property type="entry name" value="Mur_ligase_cen"/>
</dbReference>
<evidence type="ECO:0000256" key="8">
    <source>
        <dbReference type="RuleBase" id="RU003664"/>
    </source>
</evidence>
<dbReference type="Gene3D" id="3.40.50.720">
    <property type="entry name" value="NAD(P)-binding Rossmann-like Domain"/>
    <property type="match status" value="1"/>
</dbReference>
<dbReference type="Pfam" id="PF21799">
    <property type="entry name" value="MurD-like_N"/>
    <property type="match status" value="1"/>
</dbReference>
<dbReference type="Pfam" id="PF08245">
    <property type="entry name" value="Mur_ligase_M"/>
    <property type="match status" value="1"/>
</dbReference>
<keyword evidence="7 8" id="KW-0961">Cell wall biogenesis/degradation</keyword>
<evidence type="ECO:0000256" key="7">
    <source>
        <dbReference type="HAMAP-Rule" id="MF_00639"/>
    </source>
</evidence>
<dbReference type="PANTHER" id="PTHR43692">
    <property type="entry name" value="UDP-N-ACETYLMURAMOYLALANINE--D-GLUTAMATE LIGASE"/>
    <property type="match status" value="1"/>
</dbReference>
<evidence type="ECO:0000259" key="10">
    <source>
        <dbReference type="Pfam" id="PF08245"/>
    </source>
</evidence>
<dbReference type="InterPro" id="IPR036615">
    <property type="entry name" value="Mur_ligase_C_dom_sf"/>
</dbReference>